<dbReference type="PANTHER" id="PTHR43343">
    <property type="entry name" value="PEPTIDASE S12"/>
    <property type="match status" value="1"/>
</dbReference>
<dbReference type="InterPro" id="IPR009003">
    <property type="entry name" value="Peptidase_S1_PA"/>
</dbReference>
<dbReference type="GO" id="GO:0004252">
    <property type="term" value="F:serine-type endopeptidase activity"/>
    <property type="evidence" value="ECO:0007669"/>
    <property type="project" value="InterPro"/>
</dbReference>
<evidence type="ECO:0000256" key="2">
    <source>
        <dbReference type="ARBA" id="ARBA00022801"/>
    </source>
</evidence>
<reference evidence="3 4" key="1">
    <citation type="submission" date="2019-10" db="EMBL/GenBank/DDBJ databases">
        <title>Complete genome sequence of bacteriophage vB_RLeM_RL38JI.</title>
        <authorList>
            <person name="Gunathilake D."/>
            <person name="Bhat S."/>
            <person name="Yost C.K."/>
            <person name="Hynes M.F."/>
        </authorList>
    </citation>
    <scope>NUCLEOTIDE SEQUENCE [LARGE SCALE GENOMIC DNA]</scope>
</reference>
<organism evidence="3 4">
    <name type="scientific">Rhizobium phage RL38J1</name>
    <dbReference type="NCBI Taxonomy" id="2663232"/>
    <lineage>
        <taxon>Viruses</taxon>
        <taxon>Duplodnaviria</taxon>
        <taxon>Heunggongvirae</taxon>
        <taxon>Uroviricota</taxon>
        <taxon>Caudoviricetes</taxon>
        <taxon>Pootjesviridae</taxon>
        <taxon>Innesvirus</taxon>
        <taxon>Innesvirus RL38J1</taxon>
    </lineage>
</organism>
<dbReference type="SUPFAM" id="SSF50494">
    <property type="entry name" value="Trypsin-like serine proteases"/>
    <property type="match status" value="1"/>
</dbReference>
<dbReference type="InterPro" id="IPR001940">
    <property type="entry name" value="Peptidase_S1C"/>
</dbReference>
<dbReference type="GO" id="GO:0006508">
    <property type="term" value="P:proteolysis"/>
    <property type="evidence" value="ECO:0007669"/>
    <property type="project" value="UniProtKB-KW"/>
</dbReference>
<name>A0A6B9J0Y9_9CAUD</name>
<keyword evidence="4" id="KW-1185">Reference proteome</keyword>
<dbReference type="EMBL" id="MN549360">
    <property type="protein sequence ID" value="QGZ13889.1"/>
    <property type="molecule type" value="Genomic_DNA"/>
</dbReference>
<proteinExistence type="predicted"/>
<sequence>MRFRLDAMHEMLSVTVAAAVLCLPIVNYKSRIPEAQATVRLDTLGVKGSGVNIGDGLYVTAYHVLERNLKANYPVVTITNDKGGKTIGIIYAAKPEYDIAILKAADENFTKRMFLDCDNLVAGEEVTTIGNPSKFDFLEFGGNISGKKFEYGDWKEVYPVAGTIIPGMSGGAMVDSTGRLAGVNIGVQPVLVEGKDLTYSNISFAVPSKVVCDMLEGTVDYMRYVVIATR</sequence>
<evidence type="ECO:0000313" key="3">
    <source>
        <dbReference type="EMBL" id="QGZ13889.1"/>
    </source>
</evidence>
<accession>A0A6B9J0Y9</accession>
<protein>
    <submittedName>
        <fullName evidence="3">Putative serine protease</fullName>
    </submittedName>
</protein>
<gene>
    <name evidence="3" type="ORF">RL38J1_046</name>
</gene>
<dbReference type="PRINTS" id="PR00834">
    <property type="entry name" value="PROTEASES2C"/>
</dbReference>
<dbReference type="Pfam" id="PF13365">
    <property type="entry name" value="Trypsin_2"/>
    <property type="match status" value="1"/>
</dbReference>
<evidence type="ECO:0000256" key="1">
    <source>
        <dbReference type="ARBA" id="ARBA00022670"/>
    </source>
</evidence>
<keyword evidence="2" id="KW-0378">Hydrolase</keyword>
<dbReference type="InterPro" id="IPR051201">
    <property type="entry name" value="Chloro_Bact_Ser_Proteases"/>
</dbReference>
<evidence type="ECO:0000313" key="4">
    <source>
        <dbReference type="Proteomes" id="UP000436513"/>
    </source>
</evidence>
<dbReference type="Proteomes" id="UP000436513">
    <property type="component" value="Segment"/>
</dbReference>
<dbReference type="PANTHER" id="PTHR43343:SF3">
    <property type="entry name" value="PROTEASE DO-LIKE 8, CHLOROPLASTIC"/>
    <property type="match status" value="1"/>
</dbReference>
<keyword evidence="1 3" id="KW-0645">Protease</keyword>
<dbReference type="Gene3D" id="2.40.10.120">
    <property type="match status" value="1"/>
</dbReference>